<dbReference type="GO" id="GO:0016301">
    <property type="term" value="F:kinase activity"/>
    <property type="evidence" value="ECO:0007669"/>
    <property type="project" value="UniProtKB-KW"/>
</dbReference>
<keyword evidence="2" id="KW-0418">Kinase</keyword>
<evidence type="ECO:0000313" key="3">
    <source>
        <dbReference type="Proteomes" id="UP000054928"/>
    </source>
</evidence>
<keyword evidence="1" id="KW-0472">Membrane</keyword>
<feature type="transmembrane region" description="Helical" evidence="1">
    <location>
        <begin position="93"/>
        <end position="110"/>
    </location>
</feature>
<dbReference type="Proteomes" id="UP000054928">
    <property type="component" value="Unassembled WGS sequence"/>
</dbReference>
<dbReference type="OrthoDB" id="167935at2759"/>
<dbReference type="RefSeq" id="XP_024584620.1">
    <property type="nucleotide sequence ID" value="XM_024719308.1"/>
</dbReference>
<keyword evidence="1" id="KW-0812">Transmembrane</keyword>
<keyword evidence="2" id="KW-0808">Transferase</keyword>
<sequence length="129" mass="14409">MEETTESSGICDYVATMCGIDMAHESESSRCISRGRTGSKTGDLASLRTCAFCNGDSQCVMLESLYAAHQFMFVFVLMLMFEKSLSYPAVKRAFGISLILSYYSTIYVWAVTTFGRLQQQQQFTIGLQL</sequence>
<dbReference type="AlphaFoldDB" id="A0A0N7L7X0"/>
<proteinExistence type="predicted"/>
<evidence type="ECO:0000256" key="1">
    <source>
        <dbReference type="SAM" id="Phobius"/>
    </source>
</evidence>
<accession>A0A0N7L7X0</accession>
<dbReference type="GeneID" id="36400774"/>
<feature type="transmembrane region" description="Helical" evidence="1">
    <location>
        <begin position="64"/>
        <end position="81"/>
    </location>
</feature>
<keyword evidence="1" id="KW-1133">Transmembrane helix</keyword>
<dbReference type="STRING" id="4781.A0A0N7L7X0"/>
<evidence type="ECO:0000313" key="2">
    <source>
        <dbReference type="EMBL" id="CEG48251.1"/>
    </source>
</evidence>
<reference evidence="3" key="1">
    <citation type="submission" date="2014-09" db="EMBL/GenBank/DDBJ databases">
        <authorList>
            <person name="Sharma Rahul"/>
            <person name="Thines Marco"/>
        </authorList>
    </citation>
    <scope>NUCLEOTIDE SEQUENCE [LARGE SCALE GENOMIC DNA]</scope>
</reference>
<organism evidence="2 3">
    <name type="scientific">Plasmopara halstedii</name>
    <name type="common">Downy mildew of sunflower</name>
    <dbReference type="NCBI Taxonomy" id="4781"/>
    <lineage>
        <taxon>Eukaryota</taxon>
        <taxon>Sar</taxon>
        <taxon>Stramenopiles</taxon>
        <taxon>Oomycota</taxon>
        <taxon>Peronosporomycetes</taxon>
        <taxon>Peronosporales</taxon>
        <taxon>Peronosporaceae</taxon>
        <taxon>Plasmopara</taxon>
    </lineage>
</organism>
<keyword evidence="3" id="KW-1185">Reference proteome</keyword>
<dbReference type="EMBL" id="CCYD01002887">
    <property type="protein sequence ID" value="CEG48251.1"/>
    <property type="molecule type" value="Genomic_DNA"/>
</dbReference>
<name>A0A0N7L7X0_PLAHL</name>
<protein>
    <submittedName>
        <fullName evidence="2">Tkl protein kinase</fullName>
    </submittedName>
</protein>